<evidence type="ECO:0000256" key="1">
    <source>
        <dbReference type="SAM" id="Coils"/>
    </source>
</evidence>
<protein>
    <recommendedName>
        <fullName evidence="5">Lebercilin domain-containing protein</fullName>
    </recommendedName>
</protein>
<evidence type="ECO:0000313" key="4">
    <source>
        <dbReference type="Proteomes" id="UP001626550"/>
    </source>
</evidence>
<reference evidence="3 4" key="1">
    <citation type="submission" date="2024-11" db="EMBL/GenBank/DDBJ databases">
        <title>Adaptive evolution of stress response genes in parasites aligns with host niche diversity.</title>
        <authorList>
            <person name="Hahn C."/>
            <person name="Resl P."/>
        </authorList>
    </citation>
    <scope>NUCLEOTIDE SEQUENCE [LARGE SCALE GENOMIC DNA]</scope>
    <source>
        <strain evidence="3">EGGRZ-B1_66</strain>
        <tissue evidence="3">Body</tissue>
    </source>
</reference>
<feature type="compositionally biased region" description="Low complexity" evidence="2">
    <location>
        <begin position="431"/>
        <end position="441"/>
    </location>
</feature>
<feature type="compositionally biased region" description="Basic and acidic residues" evidence="2">
    <location>
        <begin position="223"/>
        <end position="244"/>
    </location>
</feature>
<feature type="region of interest" description="Disordered" evidence="2">
    <location>
        <begin position="208"/>
        <end position="244"/>
    </location>
</feature>
<evidence type="ECO:0008006" key="5">
    <source>
        <dbReference type="Google" id="ProtNLM"/>
    </source>
</evidence>
<feature type="region of interest" description="Disordered" evidence="2">
    <location>
        <begin position="484"/>
        <end position="506"/>
    </location>
</feature>
<evidence type="ECO:0000313" key="3">
    <source>
        <dbReference type="EMBL" id="KAL3315952.1"/>
    </source>
</evidence>
<organism evidence="3 4">
    <name type="scientific">Cichlidogyrus casuarinus</name>
    <dbReference type="NCBI Taxonomy" id="1844966"/>
    <lineage>
        <taxon>Eukaryota</taxon>
        <taxon>Metazoa</taxon>
        <taxon>Spiralia</taxon>
        <taxon>Lophotrochozoa</taxon>
        <taxon>Platyhelminthes</taxon>
        <taxon>Monogenea</taxon>
        <taxon>Monopisthocotylea</taxon>
        <taxon>Dactylogyridea</taxon>
        <taxon>Ancyrocephalidae</taxon>
        <taxon>Cichlidogyrus</taxon>
    </lineage>
</organism>
<feature type="region of interest" description="Disordered" evidence="2">
    <location>
        <begin position="357"/>
        <end position="458"/>
    </location>
</feature>
<proteinExistence type="predicted"/>
<feature type="compositionally biased region" description="Polar residues" evidence="2">
    <location>
        <begin position="399"/>
        <end position="423"/>
    </location>
</feature>
<name>A0ABD2Q9P1_9PLAT</name>
<keyword evidence="4" id="KW-1185">Reference proteome</keyword>
<comment type="caution">
    <text evidence="3">The sequence shown here is derived from an EMBL/GenBank/DDBJ whole genome shotgun (WGS) entry which is preliminary data.</text>
</comment>
<keyword evidence="1" id="KW-0175">Coiled coil</keyword>
<dbReference type="EMBL" id="JBJKFK010000630">
    <property type="protein sequence ID" value="KAL3315952.1"/>
    <property type="molecule type" value="Genomic_DNA"/>
</dbReference>
<feature type="compositionally biased region" description="Polar residues" evidence="2">
    <location>
        <begin position="363"/>
        <end position="391"/>
    </location>
</feature>
<feature type="coiled-coil region" evidence="1">
    <location>
        <begin position="269"/>
        <end position="352"/>
    </location>
</feature>
<sequence length="506" mass="56910">MNNLKTGIYHGYPRQANEFWQNSLRKSSSFTRLNKVSSRPVTATCARPNILVQFEEMGRRVTSQEQEISKLQQELRDLVDSDQGNLQKLTTPFQRKDQARMMTSLKQQLFNLKQLMKDRDRELSALKTTQKFTDTAQLTSQLEASFSEIQRLRSLLKHEQALNENYARKLNSQVKRESNSSQDKQQVIQKLVQQVNDLDSLNSSLRQRNRQLEQNGDPVAEQPDLRGEFLPDSDTKKYLHENSKGKRKVAFAQVVKKPTAPAHKALEPENELKKALDEARALVHSKEMENKKLIEQVKSMRLKYSSAIKAHANTKTKLDQVQAESQTNKLQLDQAKQANELLAKRFKAAKTKLTRLEHGISARSKSPAQSVSSSHENLTRKSAISASSSHENFTRAKSPAQSVSSSHENLTRKSVISASSSHENLTRAKSPARSVISASSSQDNLKANKGGYTSISTGSSLEVLSGSEITKQLPVSKNVTFRQKSLTDLSSDEKSVESDQSVESYR</sequence>
<accession>A0ABD2Q9P1</accession>
<dbReference type="Proteomes" id="UP001626550">
    <property type="component" value="Unassembled WGS sequence"/>
</dbReference>
<gene>
    <name evidence="3" type="ORF">Ciccas_005397</name>
</gene>
<feature type="coiled-coil region" evidence="1">
    <location>
        <begin position="54"/>
        <end position="81"/>
    </location>
</feature>
<evidence type="ECO:0000256" key="2">
    <source>
        <dbReference type="SAM" id="MobiDB-lite"/>
    </source>
</evidence>
<dbReference type="AlphaFoldDB" id="A0ABD2Q9P1"/>